<feature type="compositionally biased region" description="Low complexity" evidence="1">
    <location>
        <begin position="719"/>
        <end position="729"/>
    </location>
</feature>
<feature type="compositionally biased region" description="Pro residues" evidence="1">
    <location>
        <begin position="730"/>
        <end position="748"/>
    </location>
</feature>
<sequence>MQQHTWQFFRAGGVDQVSIRTGEDIAHIGELDQTLWVALACPTRGIQFDCATLDLIDHDKDGRIRAPELVEACQWAAAQVSDPDVLTSGSDALKLGSLRTDTEEGAALHAEAERILRWAGRAGEDGLTLDEVHRRLAALNAMPFNGDGLINPDTLQDEPQLVELVRRIMKLYGSSEGVDGAQGMGRAALDAFFGDVRAIEQWHELALDHACVLKQRAQAVSAAQALNAVQEKIEDFFARTRLAAFDATALVPLSPSVAGYAALGQDLLSSRSDSIAALPLAPIAAGGELPLVIGLNPAWSEAMQAFRQHVVQPLLGTETQSLSLTQWQALKAQLAPCQAWLGAYPDSALGEMTPAEAQALLEGGAEARLQQLIARDEEEKLHNQHAVQLEKLLRFQRDLLKLLNNFVNFADFYRREGAAFQAGTLYLDGRSCELTVDVADATAHAKLAGLAKVYLAYCECRRKGAKRTIVAAFTAGDVDFLMVGRNGLFYDREGKDWDATITRIIENPTSIGQAFAAPYKKFLRMIEEQVAKRAAAQEAGVTSGLAAQAQSLVHNPTAAPALAPGLRKTDVGTVAAIGVALGSLSAVAVGIFSKFIDLGPWIPIAVLGLIVAISGPSMLIAWLKLRQRSLGPILDASGWAINGRMKINLRLGRSLSQTGKVPVQASRLLSDPYADTRPGLWGIGALVLVVALVFAAWRLEWFDAWLPVAAQVGETVPGAPAAPQSAAPQPAAPQPAAPQPAAPQPAAP</sequence>
<evidence type="ECO:0000256" key="2">
    <source>
        <dbReference type="SAM" id="Phobius"/>
    </source>
</evidence>
<dbReference type="Proteomes" id="UP001162800">
    <property type="component" value="Chromosome"/>
</dbReference>
<feature type="transmembrane region" description="Helical" evidence="2">
    <location>
        <begin position="601"/>
        <end position="623"/>
    </location>
</feature>
<gene>
    <name evidence="3" type="ORF">M9799_11805</name>
</gene>
<reference evidence="3" key="1">
    <citation type="submission" date="2022-09" db="EMBL/GenBank/DDBJ databases">
        <title>The complete genome of Acidovorax sp. 5MLIR.</title>
        <authorList>
            <person name="Liu L."/>
            <person name="Yue J."/>
            <person name="Yang F."/>
            <person name="Yuan J."/>
            <person name="Li L."/>
        </authorList>
    </citation>
    <scope>NUCLEOTIDE SEQUENCE</scope>
    <source>
        <strain evidence="3">5MLIR</strain>
    </source>
</reference>
<evidence type="ECO:0008006" key="5">
    <source>
        <dbReference type="Google" id="ProtNLM"/>
    </source>
</evidence>
<dbReference type="RefSeq" id="WP_231041872.1">
    <property type="nucleotide sequence ID" value="NZ_CP106881.1"/>
</dbReference>
<keyword evidence="2" id="KW-0472">Membrane</keyword>
<feature type="region of interest" description="Disordered" evidence="1">
    <location>
        <begin position="717"/>
        <end position="748"/>
    </location>
</feature>
<feature type="transmembrane region" description="Helical" evidence="2">
    <location>
        <begin position="679"/>
        <end position="697"/>
    </location>
</feature>
<proteinExistence type="predicted"/>
<feature type="transmembrane region" description="Helical" evidence="2">
    <location>
        <begin position="574"/>
        <end position="595"/>
    </location>
</feature>
<keyword evidence="2" id="KW-1133">Transmembrane helix</keyword>
<evidence type="ECO:0000313" key="4">
    <source>
        <dbReference type="Proteomes" id="UP001162800"/>
    </source>
</evidence>
<protein>
    <recommendedName>
        <fullName evidence="5">EF-hand domain-containing protein</fullName>
    </recommendedName>
</protein>
<dbReference type="EMBL" id="CP106881">
    <property type="protein sequence ID" value="UYG50775.1"/>
    <property type="molecule type" value="Genomic_DNA"/>
</dbReference>
<organism evidence="3 4">
    <name type="scientific">Comamonas endophytica</name>
    <dbReference type="NCBI Taxonomy" id="2949090"/>
    <lineage>
        <taxon>Bacteria</taxon>
        <taxon>Pseudomonadati</taxon>
        <taxon>Pseudomonadota</taxon>
        <taxon>Betaproteobacteria</taxon>
        <taxon>Burkholderiales</taxon>
        <taxon>Comamonadaceae</taxon>
        <taxon>Comamonas</taxon>
    </lineage>
</organism>
<accession>A0ABY6G7P3</accession>
<keyword evidence="4" id="KW-1185">Reference proteome</keyword>
<name>A0ABY6G7P3_9BURK</name>
<evidence type="ECO:0000256" key="1">
    <source>
        <dbReference type="SAM" id="MobiDB-lite"/>
    </source>
</evidence>
<evidence type="ECO:0000313" key="3">
    <source>
        <dbReference type="EMBL" id="UYG50775.1"/>
    </source>
</evidence>
<keyword evidence="2" id="KW-0812">Transmembrane</keyword>